<dbReference type="Gene3D" id="3.20.20.30">
    <property type="entry name" value="Luciferase-like domain"/>
    <property type="match status" value="1"/>
</dbReference>
<reference evidence="3" key="1">
    <citation type="submission" date="2022-01" db="EMBL/GenBank/DDBJ databases">
        <title>Microbacterium eymi and Microbacterium rhizovicinus sp. nov., isolated from the rhizospheric soil of Elymus tsukushiensis, a plant native to the Dokdo Islands, Republic of Korea.</title>
        <authorList>
            <person name="Hwang Y.J."/>
        </authorList>
    </citation>
    <scope>NUCLEOTIDE SEQUENCE</scope>
    <source>
        <strain evidence="3">KUDC0405</strain>
    </source>
</reference>
<evidence type="ECO:0000256" key="1">
    <source>
        <dbReference type="SAM" id="MobiDB-lite"/>
    </source>
</evidence>
<proteinExistence type="predicted"/>
<evidence type="ECO:0000259" key="2">
    <source>
        <dbReference type="Pfam" id="PF00296"/>
    </source>
</evidence>
<accession>A0ABY5NKE5</accession>
<dbReference type="InterPro" id="IPR036661">
    <property type="entry name" value="Luciferase-like_sf"/>
</dbReference>
<evidence type="ECO:0000313" key="4">
    <source>
        <dbReference type="Proteomes" id="UP001054811"/>
    </source>
</evidence>
<organism evidence="3 4">
    <name type="scientific">Microbacterium elymi</name>
    <dbReference type="NCBI Taxonomy" id="2909587"/>
    <lineage>
        <taxon>Bacteria</taxon>
        <taxon>Bacillati</taxon>
        <taxon>Actinomycetota</taxon>
        <taxon>Actinomycetes</taxon>
        <taxon>Micrococcales</taxon>
        <taxon>Microbacteriaceae</taxon>
        <taxon>Microbacterium</taxon>
    </lineage>
</organism>
<evidence type="ECO:0000313" key="3">
    <source>
        <dbReference type="EMBL" id="UUT35627.1"/>
    </source>
</evidence>
<dbReference type="EMBL" id="CP091139">
    <property type="protein sequence ID" value="UUT35627.1"/>
    <property type="molecule type" value="Genomic_DNA"/>
</dbReference>
<feature type="domain" description="Luciferase-like" evidence="2">
    <location>
        <begin position="15"/>
        <end position="72"/>
    </location>
</feature>
<keyword evidence="4" id="KW-1185">Reference proteome</keyword>
<feature type="region of interest" description="Disordered" evidence="1">
    <location>
        <begin position="65"/>
        <end position="167"/>
    </location>
</feature>
<gene>
    <name evidence="3" type="ORF">L2X98_20305</name>
</gene>
<name>A0ABY5NKE5_9MICO</name>
<sequence>MSDAPLSIGVAGTLGPAAIAQIAAAAEGAGLFALWVNDTPGGDALAALQAAARVTDRLMLGTGVVPLDRLHPGGDPGQGRRPARGPADAGDRLGSGIRSGPGAHAQRHRRPACGDGCADRRRRARPEDAGAGGRGRRRDAAELADPAGRRRADGEGAPGCAGLRMSRSTSARPWSRAGCRGCAPRCKRYARFPKYAANFARLGVDPAETVLTPDSGTLPAYRRAVDEVVLRAMTAGDDVADYLRFVQMAGRMGG</sequence>
<protein>
    <submittedName>
        <fullName evidence="3">LLM class flavin-dependent oxidoreductase</fullName>
    </submittedName>
</protein>
<dbReference type="Pfam" id="PF00296">
    <property type="entry name" value="Bac_luciferase"/>
    <property type="match status" value="1"/>
</dbReference>
<dbReference type="InterPro" id="IPR011251">
    <property type="entry name" value="Luciferase-like_dom"/>
</dbReference>
<dbReference type="Proteomes" id="UP001054811">
    <property type="component" value="Chromosome"/>
</dbReference>
<dbReference type="SUPFAM" id="SSF51679">
    <property type="entry name" value="Bacterial luciferase-like"/>
    <property type="match status" value="1"/>
</dbReference>